<organism evidence="1 2">
    <name type="scientific">Trichuris trichiura</name>
    <name type="common">Whipworm</name>
    <name type="synonym">Trichocephalus trichiurus</name>
    <dbReference type="NCBI Taxonomy" id="36087"/>
    <lineage>
        <taxon>Eukaryota</taxon>
        <taxon>Metazoa</taxon>
        <taxon>Ecdysozoa</taxon>
        <taxon>Nematoda</taxon>
        <taxon>Enoplea</taxon>
        <taxon>Dorylaimia</taxon>
        <taxon>Trichinellida</taxon>
        <taxon>Trichuridae</taxon>
        <taxon>Trichuris</taxon>
    </lineage>
</organism>
<reference evidence="1" key="1">
    <citation type="submission" date="2014-01" db="EMBL/GenBank/DDBJ databases">
        <authorList>
            <person name="Aslett M."/>
        </authorList>
    </citation>
    <scope>NUCLEOTIDE SEQUENCE</scope>
</reference>
<protein>
    <submittedName>
        <fullName evidence="1">Uncharacterized protein</fullName>
    </submittedName>
</protein>
<gene>
    <name evidence="1" type="ORF">TTRE_0000129301</name>
</gene>
<name>A0A077Z2U4_TRITR</name>
<proteinExistence type="predicted"/>
<dbReference type="EMBL" id="HG805838">
    <property type="protein sequence ID" value="CDW53030.1"/>
    <property type="molecule type" value="Genomic_DNA"/>
</dbReference>
<dbReference type="OrthoDB" id="5979007at2759"/>
<reference evidence="1" key="2">
    <citation type="submission" date="2014-03" db="EMBL/GenBank/DDBJ databases">
        <title>The whipworm genome and dual-species transcriptomics of an intimate host-pathogen interaction.</title>
        <authorList>
            <person name="Foth B.J."/>
            <person name="Tsai I.J."/>
            <person name="Reid A.J."/>
            <person name="Bancroft A.J."/>
            <person name="Nichol S."/>
            <person name="Tracey A."/>
            <person name="Holroyd N."/>
            <person name="Cotton J.A."/>
            <person name="Stanley E.J."/>
            <person name="Zarowiecki M."/>
            <person name="Liu J.Z."/>
            <person name="Huckvale T."/>
            <person name="Cooper P.J."/>
            <person name="Grencis R.K."/>
            <person name="Berriman M."/>
        </authorList>
    </citation>
    <scope>NUCLEOTIDE SEQUENCE [LARGE SCALE GENOMIC DNA]</scope>
</reference>
<evidence type="ECO:0000313" key="1">
    <source>
        <dbReference type="EMBL" id="CDW53030.1"/>
    </source>
</evidence>
<keyword evidence="2" id="KW-1185">Reference proteome</keyword>
<accession>A0A077Z2U4</accession>
<dbReference type="AlphaFoldDB" id="A0A077Z2U4"/>
<dbReference type="Proteomes" id="UP000030665">
    <property type="component" value="Unassembled WGS sequence"/>
</dbReference>
<sequence>MGACASAKTQGTLERSISSRPNQERLIDVYRKLIKPCYSWVLFANGTAVVLNEDKCDLSIEMATDYARKKLKKCAKAKPGTPMNDITAQHIPWLDGWLVNYKSRRVTTFIPVDGISLKNGEDKNDPMTFGLLGRILRAKDAEELDIIHLQLGQ</sequence>
<evidence type="ECO:0000313" key="2">
    <source>
        <dbReference type="Proteomes" id="UP000030665"/>
    </source>
</evidence>